<accession>A0A923SWM0</accession>
<dbReference type="AlphaFoldDB" id="A0A923SWM0"/>
<comment type="caution">
    <text evidence="8">The sequence shown here is derived from an EMBL/GenBank/DDBJ whole genome shotgun (WGS) entry which is preliminary data.</text>
</comment>
<sequence length="211" mass="24474">MTGLTLEKIQSIFKEREIKTVGEHRYFSVLVPLVQKEDGLFVLYEVRAEHMKRQPGEVCFPGGQVEEGEALEDCAIRETVEELGVKKEDVRIIRQMDIVYTYSNFTMFPFLGTIEEKAVSRMNCNPDEVKETFLVPLDFLMETEPIVYRTSVQQKIGDDFPYEKIKFAQGYQWRKGVSEIPIYEYGEQVIWGLTGRITRNLISVLKEAQDV</sequence>
<dbReference type="EMBL" id="JACRYT010000013">
    <property type="protein sequence ID" value="MBC6680473.1"/>
    <property type="molecule type" value="Genomic_DNA"/>
</dbReference>
<keyword evidence="5" id="KW-0460">Magnesium</keyword>
<protein>
    <submittedName>
        <fullName evidence="8">CoA pyrophosphatase</fullName>
    </submittedName>
</protein>
<dbReference type="PROSITE" id="PS51462">
    <property type="entry name" value="NUDIX"/>
    <property type="match status" value="1"/>
</dbReference>
<dbReference type="PANTHER" id="PTHR12992">
    <property type="entry name" value="NUDIX HYDROLASE"/>
    <property type="match status" value="1"/>
</dbReference>
<keyword evidence="9" id="KW-1185">Reference proteome</keyword>
<evidence type="ECO:0000313" key="8">
    <source>
        <dbReference type="EMBL" id="MBC6680473.1"/>
    </source>
</evidence>
<name>A0A923SWM0_9FIRM</name>
<evidence type="ECO:0000256" key="6">
    <source>
        <dbReference type="ARBA" id="ARBA00023211"/>
    </source>
</evidence>
<dbReference type="PROSITE" id="PS00893">
    <property type="entry name" value="NUDIX_BOX"/>
    <property type="match status" value="1"/>
</dbReference>
<dbReference type="CDD" id="cd03426">
    <property type="entry name" value="NUDIX_CoAse_Nudt7"/>
    <property type="match status" value="1"/>
</dbReference>
<dbReference type="InterPro" id="IPR015797">
    <property type="entry name" value="NUDIX_hydrolase-like_dom_sf"/>
</dbReference>
<feature type="domain" description="Nudix hydrolase" evidence="7">
    <location>
        <begin position="24"/>
        <end position="158"/>
    </location>
</feature>
<comment type="cofactor">
    <cofactor evidence="1">
        <name>Mn(2+)</name>
        <dbReference type="ChEBI" id="CHEBI:29035"/>
    </cofactor>
</comment>
<gene>
    <name evidence="8" type="ORF">H9L42_11645</name>
</gene>
<organism evidence="8 9">
    <name type="scientific">Zhenpiania hominis</name>
    <dbReference type="NCBI Taxonomy" id="2763644"/>
    <lineage>
        <taxon>Bacteria</taxon>
        <taxon>Bacillati</taxon>
        <taxon>Bacillota</taxon>
        <taxon>Clostridia</taxon>
        <taxon>Peptostreptococcales</taxon>
        <taxon>Anaerovoracaceae</taxon>
        <taxon>Zhenpiania</taxon>
    </lineage>
</organism>
<dbReference type="GO" id="GO:0010945">
    <property type="term" value="F:coenzyme A diphosphatase activity"/>
    <property type="evidence" value="ECO:0007669"/>
    <property type="project" value="InterPro"/>
</dbReference>
<evidence type="ECO:0000256" key="2">
    <source>
        <dbReference type="ARBA" id="ARBA00001946"/>
    </source>
</evidence>
<dbReference type="Proteomes" id="UP000602647">
    <property type="component" value="Unassembled WGS sequence"/>
</dbReference>
<comment type="cofactor">
    <cofactor evidence="2">
        <name>Mg(2+)</name>
        <dbReference type="ChEBI" id="CHEBI:18420"/>
    </cofactor>
</comment>
<dbReference type="SUPFAM" id="SSF55811">
    <property type="entry name" value="Nudix"/>
    <property type="match status" value="1"/>
</dbReference>
<keyword evidence="4" id="KW-0378">Hydrolase</keyword>
<keyword evidence="3" id="KW-0479">Metal-binding</keyword>
<reference evidence="8" key="1">
    <citation type="submission" date="2020-08" db="EMBL/GenBank/DDBJ databases">
        <title>Genome public.</title>
        <authorList>
            <person name="Liu C."/>
            <person name="Sun Q."/>
        </authorList>
    </citation>
    <scope>NUCLEOTIDE SEQUENCE</scope>
    <source>
        <strain evidence="8">BX12</strain>
    </source>
</reference>
<evidence type="ECO:0000256" key="1">
    <source>
        <dbReference type="ARBA" id="ARBA00001936"/>
    </source>
</evidence>
<proteinExistence type="predicted"/>
<evidence type="ECO:0000259" key="7">
    <source>
        <dbReference type="PROSITE" id="PS51462"/>
    </source>
</evidence>
<dbReference type="RefSeq" id="WP_187303569.1">
    <property type="nucleotide sequence ID" value="NZ_CBCTON010000035.1"/>
</dbReference>
<dbReference type="Pfam" id="PF00293">
    <property type="entry name" value="NUDIX"/>
    <property type="match status" value="1"/>
</dbReference>
<dbReference type="InterPro" id="IPR000086">
    <property type="entry name" value="NUDIX_hydrolase_dom"/>
</dbReference>
<evidence type="ECO:0000256" key="5">
    <source>
        <dbReference type="ARBA" id="ARBA00022842"/>
    </source>
</evidence>
<dbReference type="InterPro" id="IPR020084">
    <property type="entry name" value="NUDIX_hydrolase_CS"/>
</dbReference>
<evidence type="ECO:0000313" key="9">
    <source>
        <dbReference type="Proteomes" id="UP000602647"/>
    </source>
</evidence>
<evidence type="ECO:0000256" key="3">
    <source>
        <dbReference type="ARBA" id="ARBA00022723"/>
    </source>
</evidence>
<dbReference type="InterPro" id="IPR045121">
    <property type="entry name" value="CoAse"/>
</dbReference>
<dbReference type="PANTHER" id="PTHR12992:SF11">
    <property type="entry name" value="MITOCHONDRIAL COENZYME A DIPHOSPHATASE NUDT8"/>
    <property type="match status" value="1"/>
</dbReference>
<dbReference type="GO" id="GO:0046872">
    <property type="term" value="F:metal ion binding"/>
    <property type="evidence" value="ECO:0007669"/>
    <property type="project" value="UniProtKB-KW"/>
</dbReference>
<dbReference type="Gene3D" id="3.90.79.10">
    <property type="entry name" value="Nucleoside Triphosphate Pyrophosphohydrolase"/>
    <property type="match status" value="1"/>
</dbReference>
<evidence type="ECO:0000256" key="4">
    <source>
        <dbReference type="ARBA" id="ARBA00022801"/>
    </source>
</evidence>
<keyword evidence="6" id="KW-0464">Manganese</keyword>